<proteinExistence type="predicted"/>
<evidence type="ECO:0000256" key="2">
    <source>
        <dbReference type="ARBA" id="ARBA00022475"/>
    </source>
</evidence>
<evidence type="ECO:0000259" key="7">
    <source>
        <dbReference type="Pfam" id="PF02687"/>
    </source>
</evidence>
<dbReference type="InterPro" id="IPR025857">
    <property type="entry name" value="MacB_PCD"/>
</dbReference>
<feature type="transmembrane region" description="Helical" evidence="6">
    <location>
        <begin position="472"/>
        <end position="494"/>
    </location>
</feature>
<organism evidence="9 10">
    <name type="scientific">Culicoidibacter larvae</name>
    <dbReference type="NCBI Taxonomy" id="2579976"/>
    <lineage>
        <taxon>Bacteria</taxon>
        <taxon>Bacillati</taxon>
        <taxon>Bacillota</taxon>
        <taxon>Culicoidibacteria</taxon>
        <taxon>Culicoidibacterales</taxon>
        <taxon>Culicoidibacteraceae</taxon>
        <taxon>Culicoidibacter</taxon>
    </lineage>
</organism>
<dbReference type="OrthoDB" id="9812886at2"/>
<keyword evidence="4 6" id="KW-1133">Transmembrane helix</keyword>
<feature type="domain" description="ABC3 transporter permease C-terminal" evidence="7">
    <location>
        <begin position="349"/>
        <end position="498"/>
    </location>
</feature>
<evidence type="ECO:0000313" key="9">
    <source>
        <dbReference type="EMBL" id="TLG73862.1"/>
    </source>
</evidence>
<dbReference type="FunCoup" id="A0A5R8QBH9">
    <property type="interactions" value="11"/>
</dbReference>
<evidence type="ECO:0000256" key="6">
    <source>
        <dbReference type="SAM" id="Phobius"/>
    </source>
</evidence>
<dbReference type="AlphaFoldDB" id="A0A5R8QBH9"/>
<evidence type="ECO:0000259" key="8">
    <source>
        <dbReference type="Pfam" id="PF12704"/>
    </source>
</evidence>
<evidence type="ECO:0000256" key="1">
    <source>
        <dbReference type="ARBA" id="ARBA00004651"/>
    </source>
</evidence>
<feature type="domain" description="MacB-like periplasmic core" evidence="8">
    <location>
        <begin position="44"/>
        <end position="274"/>
    </location>
</feature>
<dbReference type="EMBL" id="VBWP01000005">
    <property type="protein sequence ID" value="TLG73862.1"/>
    <property type="molecule type" value="Genomic_DNA"/>
</dbReference>
<dbReference type="Proteomes" id="UP000306912">
    <property type="component" value="Unassembled WGS sequence"/>
</dbReference>
<accession>A0A5R8QBH9</accession>
<gene>
    <name evidence="9" type="ORF">FEZ08_06925</name>
</gene>
<dbReference type="InterPro" id="IPR050250">
    <property type="entry name" value="Macrolide_Exporter_MacB"/>
</dbReference>
<dbReference type="Pfam" id="PF12704">
    <property type="entry name" value="MacB_PCD"/>
    <property type="match status" value="1"/>
</dbReference>
<sequence length="503" mass="54978">MIMLVEYMGGKCMNFFKRAMLSIVRRPGKSVILLILIFILGNIIAGAISVQQAVANTEKSIRSQLGAAATLSLDYQNIDWEALGDQSPPSLTVAEMEAVAALPQVKYFDYSAMAGLSSKTLKRVESEDGGVVYGGMGTDTYFSLYGIEYAPMLAIESGQATLADGRVFTESEVKNGSQVVLISKQLAELNDLKVGDKITLDNNYYGDVKAVYDSTGEDTTAPKKVESYDLEVIGIFEPKIEVKAESKNGQMDFDYMNIEKQNMIYSPNKVAIKASEFQSENWNADYPDQAMPNTVFYQPVYILNDPAEGEAFRAEASALIPELYTVELSSDSYKAVAGPLETIQWIAGIILVVAIAASLIILSLLVTLFLRDRKHEIGVYLALGEKRLKVIGQIVIEVFSVALVAITLSLFSGNMIAQSISSTMLQNQMIAEQEQGGSYYGGNLEWLGYGSSVSSEEVADSYSVSLDPTTILLFYGVGSLTVVVSTLIPILYILRLNPRKIMM</sequence>
<reference evidence="9 10" key="1">
    <citation type="submission" date="2019-05" db="EMBL/GenBank/DDBJ databases">
        <title>Culicoidintestinum kansasii gen. nov., sp. nov. from the gastrointestinal tract of the biting midge, Culicoides sonorensis.</title>
        <authorList>
            <person name="Neupane S."/>
            <person name="Ghosh A."/>
            <person name="Gunther S."/>
            <person name="Martin K."/>
            <person name="Zurek L."/>
        </authorList>
    </citation>
    <scope>NUCLEOTIDE SEQUENCE [LARGE SCALE GENOMIC DNA]</scope>
    <source>
        <strain evidence="9 10">CS-1</strain>
    </source>
</reference>
<keyword evidence="3 6" id="KW-0812">Transmembrane</keyword>
<dbReference type="InParanoid" id="A0A5R8QBH9"/>
<feature type="transmembrane region" description="Helical" evidence="6">
    <location>
        <begin position="345"/>
        <end position="370"/>
    </location>
</feature>
<comment type="caution">
    <text evidence="9">The sequence shown here is derived from an EMBL/GenBank/DDBJ whole genome shotgun (WGS) entry which is preliminary data.</text>
</comment>
<evidence type="ECO:0000256" key="5">
    <source>
        <dbReference type="ARBA" id="ARBA00023136"/>
    </source>
</evidence>
<comment type="subcellular location">
    <subcellularLocation>
        <location evidence="1">Cell membrane</location>
        <topology evidence="1">Multi-pass membrane protein</topology>
    </subcellularLocation>
</comment>
<dbReference type="InterPro" id="IPR003838">
    <property type="entry name" value="ABC3_permease_C"/>
</dbReference>
<evidence type="ECO:0000313" key="10">
    <source>
        <dbReference type="Proteomes" id="UP000306912"/>
    </source>
</evidence>
<evidence type="ECO:0000256" key="3">
    <source>
        <dbReference type="ARBA" id="ARBA00022692"/>
    </source>
</evidence>
<name>A0A5R8QBH9_9FIRM</name>
<dbReference type="GO" id="GO:0022857">
    <property type="term" value="F:transmembrane transporter activity"/>
    <property type="evidence" value="ECO:0007669"/>
    <property type="project" value="TreeGrafter"/>
</dbReference>
<dbReference type="PANTHER" id="PTHR30572:SF9">
    <property type="entry name" value="ABC TRANSPORTER PERMEASE PROTEIN"/>
    <property type="match status" value="1"/>
</dbReference>
<evidence type="ECO:0000256" key="4">
    <source>
        <dbReference type="ARBA" id="ARBA00022989"/>
    </source>
</evidence>
<keyword evidence="10" id="KW-1185">Reference proteome</keyword>
<feature type="transmembrane region" description="Helical" evidence="6">
    <location>
        <begin position="390"/>
        <end position="411"/>
    </location>
</feature>
<dbReference type="Pfam" id="PF02687">
    <property type="entry name" value="FtsX"/>
    <property type="match status" value="1"/>
</dbReference>
<dbReference type="GO" id="GO:0005886">
    <property type="term" value="C:plasma membrane"/>
    <property type="evidence" value="ECO:0007669"/>
    <property type="project" value="UniProtKB-SubCell"/>
</dbReference>
<keyword evidence="5 6" id="KW-0472">Membrane</keyword>
<protein>
    <submittedName>
        <fullName evidence="9">ABC transporter permease</fullName>
    </submittedName>
</protein>
<dbReference type="PANTHER" id="PTHR30572">
    <property type="entry name" value="MEMBRANE COMPONENT OF TRANSPORTER-RELATED"/>
    <property type="match status" value="1"/>
</dbReference>
<keyword evidence="2" id="KW-1003">Cell membrane</keyword>